<evidence type="ECO:0000313" key="2">
    <source>
        <dbReference type="Proteomes" id="UP001141806"/>
    </source>
</evidence>
<name>A0A9Q0GUI6_9MAGN</name>
<reference evidence="1" key="1">
    <citation type="journal article" date="2023" name="Plant J.">
        <title>The genome of the king protea, Protea cynaroides.</title>
        <authorList>
            <person name="Chang J."/>
            <person name="Duong T.A."/>
            <person name="Schoeman C."/>
            <person name="Ma X."/>
            <person name="Roodt D."/>
            <person name="Barker N."/>
            <person name="Li Z."/>
            <person name="Van de Peer Y."/>
            <person name="Mizrachi E."/>
        </authorList>
    </citation>
    <scope>NUCLEOTIDE SEQUENCE</scope>
    <source>
        <tissue evidence="1">Young leaves</tissue>
    </source>
</reference>
<protein>
    <submittedName>
        <fullName evidence="1">Uncharacterized protein</fullName>
    </submittedName>
</protein>
<proteinExistence type="predicted"/>
<dbReference type="Proteomes" id="UP001141806">
    <property type="component" value="Unassembled WGS sequence"/>
</dbReference>
<comment type="caution">
    <text evidence="1">The sequence shown here is derived from an EMBL/GenBank/DDBJ whole genome shotgun (WGS) entry which is preliminary data.</text>
</comment>
<evidence type="ECO:0000313" key="1">
    <source>
        <dbReference type="EMBL" id="KAJ4953760.1"/>
    </source>
</evidence>
<dbReference type="EMBL" id="JAMYWD010000012">
    <property type="protein sequence ID" value="KAJ4953760.1"/>
    <property type="molecule type" value="Genomic_DNA"/>
</dbReference>
<dbReference type="AlphaFoldDB" id="A0A9Q0GUI6"/>
<gene>
    <name evidence="1" type="ORF">NE237_030592</name>
</gene>
<sequence length="111" mass="12470">MNHELGFGPSLIAIEQCLSFFLNSWEREEKEMGKITEATGTGTRTVAETVTAKTRCETMMEKAPAMMISIARVNSLEKKLDTIYEDTRAQVTEKIAAHHSRCLSTSFNLVR</sequence>
<keyword evidence="2" id="KW-1185">Reference proteome</keyword>
<accession>A0A9Q0GUI6</accession>
<organism evidence="1 2">
    <name type="scientific">Protea cynaroides</name>
    <dbReference type="NCBI Taxonomy" id="273540"/>
    <lineage>
        <taxon>Eukaryota</taxon>
        <taxon>Viridiplantae</taxon>
        <taxon>Streptophyta</taxon>
        <taxon>Embryophyta</taxon>
        <taxon>Tracheophyta</taxon>
        <taxon>Spermatophyta</taxon>
        <taxon>Magnoliopsida</taxon>
        <taxon>Proteales</taxon>
        <taxon>Proteaceae</taxon>
        <taxon>Protea</taxon>
    </lineage>
</organism>